<sequence>MKLTRYTDYAMRVMIRLGTHDGELTSIAEIARVYDISHANLMKVVQDLGNAGYVETVRGRHGGVRLARPADKINLGELVRHTEAGFELVDCRGCLIAPACGLPGILAEATRAFLGVLDKYTVADLLSRRSVLRELFALAPSDIEPARTWQT</sequence>
<keyword evidence="1" id="KW-0238">DNA-binding</keyword>
<evidence type="ECO:0000256" key="1">
    <source>
        <dbReference type="ARBA" id="ARBA00023125"/>
    </source>
</evidence>
<reference evidence="3" key="1">
    <citation type="submission" date="2017-05" db="EMBL/GenBank/DDBJ databases">
        <authorList>
            <person name="Macchi M."/>
            <person name="Festa S."/>
            <person name="Coppotelli B.M."/>
            <person name="Morelli I.S."/>
        </authorList>
    </citation>
    <scope>NUCLEOTIDE SEQUENCE [LARGE SCALE GENOMIC DNA]</scope>
    <source>
        <strain evidence="3">I</strain>
    </source>
</reference>
<dbReference type="Pfam" id="PF02082">
    <property type="entry name" value="Rrf2"/>
    <property type="match status" value="1"/>
</dbReference>
<dbReference type="RefSeq" id="WP_088149273.1">
    <property type="nucleotide sequence ID" value="NZ_NHON01000002.1"/>
</dbReference>
<accession>A0A211ZU52</accession>
<dbReference type="InterPro" id="IPR000944">
    <property type="entry name" value="Tscrpt_reg_Rrf2"/>
</dbReference>
<gene>
    <name evidence="2" type="ORF">BWR60_01675</name>
</gene>
<dbReference type="PROSITE" id="PS01332">
    <property type="entry name" value="HTH_RRF2_1"/>
    <property type="match status" value="1"/>
</dbReference>
<protein>
    <submittedName>
        <fullName evidence="2">Rrf2 family transcriptional regulator</fullName>
    </submittedName>
</protein>
<keyword evidence="3" id="KW-1185">Reference proteome</keyword>
<dbReference type="GO" id="GO:0003700">
    <property type="term" value="F:DNA-binding transcription factor activity"/>
    <property type="evidence" value="ECO:0007669"/>
    <property type="project" value="TreeGrafter"/>
</dbReference>
<name>A0A211ZU52_9PROT</name>
<dbReference type="InterPro" id="IPR036390">
    <property type="entry name" value="WH_DNA-bd_sf"/>
</dbReference>
<dbReference type="GO" id="GO:0003677">
    <property type="term" value="F:DNA binding"/>
    <property type="evidence" value="ECO:0007669"/>
    <property type="project" value="UniProtKB-KW"/>
</dbReference>
<dbReference type="EMBL" id="NHON01000002">
    <property type="protein sequence ID" value="OWJ68828.1"/>
    <property type="molecule type" value="Genomic_DNA"/>
</dbReference>
<dbReference type="OrthoDB" id="9795923at2"/>
<dbReference type="PANTHER" id="PTHR33221">
    <property type="entry name" value="WINGED HELIX-TURN-HELIX TRANSCRIPTIONAL REGULATOR, RRF2 FAMILY"/>
    <property type="match status" value="1"/>
</dbReference>
<evidence type="ECO:0000313" key="2">
    <source>
        <dbReference type="EMBL" id="OWJ68828.1"/>
    </source>
</evidence>
<proteinExistence type="predicted"/>
<dbReference type="GO" id="GO:0005829">
    <property type="term" value="C:cytosol"/>
    <property type="evidence" value="ECO:0007669"/>
    <property type="project" value="TreeGrafter"/>
</dbReference>
<organism evidence="2 3">
    <name type="scientific">Inquilinus limosus</name>
    <dbReference type="NCBI Taxonomy" id="171674"/>
    <lineage>
        <taxon>Bacteria</taxon>
        <taxon>Pseudomonadati</taxon>
        <taxon>Pseudomonadota</taxon>
        <taxon>Alphaproteobacteria</taxon>
        <taxon>Rhodospirillales</taxon>
        <taxon>Rhodospirillaceae</taxon>
        <taxon>Inquilinus</taxon>
    </lineage>
</organism>
<dbReference type="InterPro" id="IPR030489">
    <property type="entry name" value="TR_Rrf2-type_CS"/>
</dbReference>
<dbReference type="Gene3D" id="1.10.10.10">
    <property type="entry name" value="Winged helix-like DNA-binding domain superfamily/Winged helix DNA-binding domain"/>
    <property type="match status" value="1"/>
</dbReference>
<dbReference type="NCBIfam" id="TIGR00738">
    <property type="entry name" value="rrf2_super"/>
    <property type="match status" value="1"/>
</dbReference>
<dbReference type="SUPFAM" id="SSF46785">
    <property type="entry name" value="Winged helix' DNA-binding domain"/>
    <property type="match status" value="1"/>
</dbReference>
<evidence type="ECO:0000313" key="3">
    <source>
        <dbReference type="Proteomes" id="UP000196655"/>
    </source>
</evidence>
<dbReference type="PANTHER" id="PTHR33221:SF4">
    <property type="entry name" value="HTH-TYPE TRANSCRIPTIONAL REPRESSOR NSRR"/>
    <property type="match status" value="1"/>
</dbReference>
<dbReference type="InterPro" id="IPR036388">
    <property type="entry name" value="WH-like_DNA-bd_sf"/>
</dbReference>
<comment type="caution">
    <text evidence="2">The sequence shown here is derived from an EMBL/GenBank/DDBJ whole genome shotgun (WGS) entry which is preliminary data.</text>
</comment>
<dbReference type="AlphaFoldDB" id="A0A211ZU52"/>
<dbReference type="Proteomes" id="UP000196655">
    <property type="component" value="Unassembled WGS sequence"/>
</dbReference>
<dbReference type="PROSITE" id="PS51197">
    <property type="entry name" value="HTH_RRF2_2"/>
    <property type="match status" value="1"/>
</dbReference>